<dbReference type="GeneID" id="87955525"/>
<feature type="compositionally biased region" description="Basic and acidic residues" evidence="1">
    <location>
        <begin position="38"/>
        <end position="57"/>
    </location>
</feature>
<sequence>MPPNISSPTLATPRPSSLSLKAPAVDQIQQDSNSMKMGLEKSQVEQQQRENQVRQDEQDGLINGIDGRITPTADSHSNPSLASSTSSNLPSPNPTTISLLSQSTNLSNSNTNTSSTNPPTFTANISHPAEFGLGTLQVEDQMKLALQSKDRIFLLVLSKEFESFINKLSSGQITSQSDININTNGNGDSNSTNQVQTPTTSTSIMAALGPSISIGVTPTSKFQRMLVYKTAEWYGLKAVPAQEGGMIVGVLGTLNEKSTHLKLSELVPAAPSTTQKFRIMQRAPPSDASGSSSPSSTDRAPKWKTLEEREAAYAAAREKIYGKSLEAGESINGNIDNPPNPPSNLDEEEIDPVPRQLYTGGGTQFEVVYPSLYHPPKPEPHVPPPNPNITPNPSIQYQNQSVNGHGYQSTYAQYPQQVDMNGYPIITSQAYASHQMPPPQQQQQQQQSYGVMAQGYMDNGSGQGVYTISPQQNGYAPSVWQQPPQQNGGYIGQVLPPNQQQYTMIPPQQNGMNIQQGWQYPAQMMSQQQQQLQLQQQHRIQQQPMPMIPQGMQYNPSYGYPSQPPSQQAQPVPPYRQASYPPLAQPTPMRPTMQPHSSASSSISSRSYQDGSRPHSRGSTTSTRSAASSVRLGAMYPASQGPGYRQKAMKGQGMNGLTSLGLGTENSAKRNTRGQSPSSTTTTSSRSSRRTSSIQLAPPSSNQHQLPQRPDWAANNVPYHPSPLPIPGLNGNSNANAPSAVEFPPLLRQGQGTNAEPMQVERVKMKPSVWNGTGVRTIQHNTSSSISSSSNGHVNGGETKDITILPSRTRTPGSASGSGSGHNPVNQIQSQSQSQSQDTIDPDFPRRVPTKSQPTLFDPSTSTSRQPLSNSRPSSVNTNKSSRPQSALTSTNTTLSPEEIIEAKLAQVSINNGVPIGAPASSSISSGGRGGNVEKSYAKVVRRI</sequence>
<reference evidence="3 4" key="1">
    <citation type="submission" date="2024-01" db="EMBL/GenBank/DDBJ databases">
        <title>Comparative genomics of Cryptococcus and Kwoniella reveals pathogenesis evolution and contrasting modes of karyotype evolution via chromosome fusion or intercentromeric recombination.</title>
        <authorList>
            <person name="Coelho M.A."/>
            <person name="David-Palma M."/>
            <person name="Shea T."/>
            <person name="Bowers K."/>
            <person name="McGinley-Smith S."/>
            <person name="Mohammad A.W."/>
            <person name="Gnirke A."/>
            <person name="Yurkov A.M."/>
            <person name="Nowrousian M."/>
            <person name="Sun S."/>
            <person name="Cuomo C.A."/>
            <person name="Heitman J."/>
        </authorList>
    </citation>
    <scope>NUCLEOTIDE SEQUENCE [LARGE SCALE GENOMIC DNA]</scope>
    <source>
        <strain evidence="3">CBS 11374</strain>
    </source>
</reference>
<feature type="region of interest" description="Disordered" evidence="1">
    <location>
        <begin position="547"/>
        <end position="717"/>
    </location>
</feature>
<feature type="compositionally biased region" description="Polar residues" evidence="1">
    <location>
        <begin position="850"/>
        <end position="895"/>
    </location>
</feature>
<feature type="compositionally biased region" description="Polar residues" evidence="1">
    <location>
        <begin position="806"/>
        <end position="826"/>
    </location>
</feature>
<feature type="compositionally biased region" description="Low complexity" evidence="1">
    <location>
        <begin position="284"/>
        <end position="296"/>
    </location>
</feature>
<feature type="region of interest" description="Disordered" evidence="1">
    <location>
        <begin position="1"/>
        <end position="123"/>
    </location>
</feature>
<feature type="compositionally biased region" description="Low complexity" evidence="1">
    <location>
        <begin position="678"/>
        <end position="693"/>
    </location>
</feature>
<dbReference type="InterPro" id="IPR024771">
    <property type="entry name" value="SUZ"/>
</dbReference>
<dbReference type="EMBL" id="CP141884">
    <property type="protein sequence ID" value="WRT66438.1"/>
    <property type="molecule type" value="Genomic_DNA"/>
</dbReference>
<keyword evidence="4" id="KW-1185">Reference proteome</keyword>
<feature type="region of interest" description="Disordered" evidence="1">
    <location>
        <begin position="919"/>
        <end position="944"/>
    </location>
</feature>
<feature type="region of interest" description="Disordered" evidence="1">
    <location>
        <begin position="374"/>
        <end position="394"/>
    </location>
</feature>
<feature type="compositionally biased region" description="Low complexity" evidence="1">
    <location>
        <begin position="75"/>
        <end position="120"/>
    </location>
</feature>
<feature type="region of interest" description="Disordered" evidence="1">
    <location>
        <begin position="281"/>
        <end position="305"/>
    </location>
</feature>
<feature type="compositionally biased region" description="Low complexity" evidence="1">
    <location>
        <begin position="827"/>
        <end position="837"/>
    </location>
</feature>
<dbReference type="RefSeq" id="XP_062791178.1">
    <property type="nucleotide sequence ID" value="XM_062935127.1"/>
</dbReference>
<feature type="region of interest" description="Disordered" evidence="1">
    <location>
        <begin position="780"/>
        <end position="895"/>
    </location>
</feature>
<feature type="compositionally biased region" description="Polar residues" evidence="1">
    <location>
        <begin position="694"/>
        <end position="706"/>
    </location>
</feature>
<feature type="compositionally biased region" description="Low complexity" evidence="1">
    <location>
        <begin position="547"/>
        <end position="570"/>
    </location>
</feature>
<feature type="compositionally biased region" description="Polar residues" evidence="1">
    <location>
        <begin position="1"/>
        <end position="19"/>
    </location>
</feature>
<gene>
    <name evidence="3" type="ORF">IL334_003394</name>
</gene>
<feature type="domain" description="SUZ" evidence="2">
    <location>
        <begin position="257"/>
        <end position="325"/>
    </location>
</feature>
<evidence type="ECO:0000313" key="3">
    <source>
        <dbReference type="EMBL" id="WRT66438.1"/>
    </source>
</evidence>
<proteinExistence type="predicted"/>
<feature type="compositionally biased region" description="Low complexity" evidence="1">
    <location>
        <begin position="597"/>
        <end position="629"/>
    </location>
</feature>
<organism evidence="3 4">
    <name type="scientific">Kwoniella shivajii</name>
    <dbReference type="NCBI Taxonomy" id="564305"/>
    <lineage>
        <taxon>Eukaryota</taxon>
        <taxon>Fungi</taxon>
        <taxon>Dikarya</taxon>
        <taxon>Basidiomycota</taxon>
        <taxon>Agaricomycotina</taxon>
        <taxon>Tremellomycetes</taxon>
        <taxon>Tremellales</taxon>
        <taxon>Cryptococcaceae</taxon>
        <taxon>Kwoniella</taxon>
    </lineage>
</organism>
<evidence type="ECO:0000313" key="4">
    <source>
        <dbReference type="Proteomes" id="UP001329825"/>
    </source>
</evidence>
<protein>
    <recommendedName>
        <fullName evidence="2">SUZ domain-containing protein</fullName>
    </recommendedName>
</protein>
<dbReference type="Gene3D" id="3.30.1370.50">
    <property type="entry name" value="R3H-like domain"/>
    <property type="match status" value="1"/>
</dbReference>
<evidence type="ECO:0000259" key="2">
    <source>
        <dbReference type="PROSITE" id="PS51673"/>
    </source>
</evidence>
<feature type="compositionally biased region" description="Pro residues" evidence="1">
    <location>
        <begin position="381"/>
        <end position="390"/>
    </location>
</feature>
<feature type="region of interest" description="Disordered" evidence="1">
    <location>
        <begin position="328"/>
        <end position="349"/>
    </location>
</feature>
<dbReference type="PROSITE" id="PS51673">
    <property type="entry name" value="SUZ"/>
    <property type="match status" value="1"/>
</dbReference>
<dbReference type="InterPro" id="IPR036867">
    <property type="entry name" value="R3H_dom_sf"/>
</dbReference>
<accession>A0ABZ1CXG8</accession>
<dbReference type="Pfam" id="PF12752">
    <property type="entry name" value="SUZ"/>
    <property type="match status" value="1"/>
</dbReference>
<dbReference type="Proteomes" id="UP001329825">
    <property type="component" value="Chromosome 4"/>
</dbReference>
<name>A0ABZ1CXG8_9TREE</name>
<evidence type="ECO:0000256" key="1">
    <source>
        <dbReference type="SAM" id="MobiDB-lite"/>
    </source>
</evidence>